<dbReference type="Gene3D" id="1.10.10.10">
    <property type="entry name" value="Winged helix-like DNA-binding domain superfamily/Winged helix DNA-binding domain"/>
    <property type="match status" value="1"/>
</dbReference>
<dbReference type="GO" id="GO:0003677">
    <property type="term" value="F:DNA binding"/>
    <property type="evidence" value="ECO:0007669"/>
    <property type="project" value="UniProtKB-KW"/>
</dbReference>
<comment type="caution">
    <text evidence="6">The sequence shown here is derived from an EMBL/GenBank/DDBJ whole genome shotgun (WGS) entry which is preliminary data.</text>
</comment>
<keyword evidence="2" id="KW-0805">Transcription regulation</keyword>
<keyword evidence="4" id="KW-0804">Transcription</keyword>
<dbReference type="Proteomes" id="UP000306719">
    <property type="component" value="Unassembled WGS sequence"/>
</dbReference>
<dbReference type="SUPFAM" id="SSF53850">
    <property type="entry name" value="Periplasmic binding protein-like II"/>
    <property type="match status" value="1"/>
</dbReference>
<dbReference type="SUPFAM" id="SSF46785">
    <property type="entry name" value="Winged helix' DNA-binding domain"/>
    <property type="match status" value="1"/>
</dbReference>
<sequence>MDKLICIKLFTEVAKRGSFTHTANALNMTQSAVSKKIAWLEQHLGFTLFHRTSRAISLTTSGKAYLKYSQSLLDTMSEVEHQIRDEQTQISGHIKISAPSAFATQRLADPLCEFMRRYPKVTLDVGVSDQHVDLINEDVDIAIRASALKDSGLKAKKLLDHCACYFAAPQYLKRNGTPPTPEALKTHQCITYSLSNPSNIWRLDNKHYTVNEYIRSDSPEMIVKLALSGLGIAAMPSWMVDTHLADGTLINLFENKQGHTLPMYALYKNTEFTPARIRAMLDFLHEYFTN</sequence>
<dbReference type="AlphaFoldDB" id="A0A5S3X440"/>
<evidence type="ECO:0000256" key="4">
    <source>
        <dbReference type="ARBA" id="ARBA00023163"/>
    </source>
</evidence>
<reference evidence="6 7" key="1">
    <citation type="submission" date="2018-01" db="EMBL/GenBank/DDBJ databases">
        <authorList>
            <person name="Paulsen S."/>
            <person name="Gram L.K."/>
        </authorList>
    </citation>
    <scope>NUCLEOTIDE SEQUENCE [LARGE SCALE GENOMIC DNA]</scope>
    <source>
        <strain evidence="6 7">S2599</strain>
    </source>
</reference>
<dbReference type="Pfam" id="PF00126">
    <property type="entry name" value="HTH_1"/>
    <property type="match status" value="1"/>
</dbReference>
<protein>
    <submittedName>
        <fullName evidence="6">LysR family transcriptional regulator</fullName>
    </submittedName>
</protein>
<dbReference type="PANTHER" id="PTHR30537">
    <property type="entry name" value="HTH-TYPE TRANSCRIPTIONAL REGULATOR"/>
    <property type="match status" value="1"/>
</dbReference>
<dbReference type="CDD" id="cd08422">
    <property type="entry name" value="PBP2_CrgA_like"/>
    <property type="match status" value="1"/>
</dbReference>
<dbReference type="InterPro" id="IPR058163">
    <property type="entry name" value="LysR-type_TF_proteobact-type"/>
</dbReference>
<evidence type="ECO:0000313" key="7">
    <source>
        <dbReference type="Proteomes" id="UP000306719"/>
    </source>
</evidence>
<evidence type="ECO:0000256" key="1">
    <source>
        <dbReference type="ARBA" id="ARBA00009437"/>
    </source>
</evidence>
<dbReference type="InterPro" id="IPR005119">
    <property type="entry name" value="LysR_subst-bd"/>
</dbReference>
<accession>A0A5S3X440</accession>
<dbReference type="GO" id="GO:0003700">
    <property type="term" value="F:DNA-binding transcription factor activity"/>
    <property type="evidence" value="ECO:0007669"/>
    <property type="project" value="InterPro"/>
</dbReference>
<evidence type="ECO:0000256" key="2">
    <source>
        <dbReference type="ARBA" id="ARBA00023015"/>
    </source>
</evidence>
<keyword evidence="3" id="KW-0238">DNA-binding</keyword>
<comment type="similarity">
    <text evidence="1">Belongs to the LysR transcriptional regulatory family.</text>
</comment>
<dbReference type="EMBL" id="PNCJ01000009">
    <property type="protein sequence ID" value="TMP38452.1"/>
    <property type="molecule type" value="Genomic_DNA"/>
</dbReference>
<reference evidence="7" key="2">
    <citation type="submission" date="2019-06" db="EMBL/GenBank/DDBJ databases">
        <title>Co-occurence of chitin degradation, pigmentation and bioactivity in marine Pseudoalteromonas.</title>
        <authorList>
            <person name="Sonnenschein E.C."/>
            <person name="Bech P.K."/>
        </authorList>
    </citation>
    <scope>NUCLEOTIDE SEQUENCE [LARGE SCALE GENOMIC DNA]</scope>
    <source>
        <strain evidence="7">S2599</strain>
    </source>
</reference>
<dbReference type="PRINTS" id="PR00039">
    <property type="entry name" value="HTHLYSR"/>
</dbReference>
<evidence type="ECO:0000259" key="5">
    <source>
        <dbReference type="PROSITE" id="PS50931"/>
    </source>
</evidence>
<dbReference type="PROSITE" id="PS50931">
    <property type="entry name" value="HTH_LYSR"/>
    <property type="match status" value="1"/>
</dbReference>
<proteinExistence type="inferred from homology"/>
<feature type="domain" description="HTH lysR-type" evidence="5">
    <location>
        <begin position="1"/>
        <end position="59"/>
    </location>
</feature>
<gene>
    <name evidence="6" type="ORF">CWB98_06895</name>
</gene>
<dbReference type="InterPro" id="IPR036390">
    <property type="entry name" value="WH_DNA-bd_sf"/>
</dbReference>
<dbReference type="Pfam" id="PF03466">
    <property type="entry name" value="LysR_substrate"/>
    <property type="match status" value="1"/>
</dbReference>
<dbReference type="OrthoDB" id="9786526at2"/>
<organism evidence="6 7">
    <name type="scientific">Pseudoalteromonas rubra</name>
    <dbReference type="NCBI Taxonomy" id="43658"/>
    <lineage>
        <taxon>Bacteria</taxon>
        <taxon>Pseudomonadati</taxon>
        <taxon>Pseudomonadota</taxon>
        <taxon>Gammaproteobacteria</taxon>
        <taxon>Alteromonadales</taxon>
        <taxon>Pseudoalteromonadaceae</taxon>
        <taxon>Pseudoalteromonas</taxon>
    </lineage>
</organism>
<dbReference type="InterPro" id="IPR036388">
    <property type="entry name" value="WH-like_DNA-bd_sf"/>
</dbReference>
<dbReference type="PANTHER" id="PTHR30537:SF5">
    <property type="entry name" value="HTH-TYPE TRANSCRIPTIONAL ACTIVATOR TTDR-RELATED"/>
    <property type="match status" value="1"/>
</dbReference>
<evidence type="ECO:0000313" key="6">
    <source>
        <dbReference type="EMBL" id="TMP38452.1"/>
    </source>
</evidence>
<dbReference type="InterPro" id="IPR000847">
    <property type="entry name" value="LysR_HTH_N"/>
</dbReference>
<evidence type="ECO:0000256" key="3">
    <source>
        <dbReference type="ARBA" id="ARBA00023125"/>
    </source>
</evidence>
<dbReference type="Gene3D" id="3.40.190.290">
    <property type="match status" value="1"/>
</dbReference>
<name>A0A5S3X440_9GAMM</name>
<dbReference type="RefSeq" id="WP_138544169.1">
    <property type="nucleotide sequence ID" value="NZ_PNCJ01000009.1"/>
</dbReference>
<dbReference type="FunFam" id="1.10.10.10:FF:000001">
    <property type="entry name" value="LysR family transcriptional regulator"/>
    <property type="match status" value="1"/>
</dbReference>